<evidence type="ECO:0000313" key="1">
    <source>
        <dbReference type="EMBL" id="SHI99070.1"/>
    </source>
</evidence>
<sequence>MYIEISGEHYDREHLRKLKVNKLMNICEDIGMSYKQYGLFLYKNRDILIDKIFYKVQANEPNNDKLKEFQCIQKLNEIPLEIREIPLEVKKESVRTSYECEEIDYSYEELIGLDYVTLGKLCVNKGLIDLELDDSFYNYSKEQLLNKLVKAYNLSKEKQNFYFIDIDKESFKELNEELTDKENLIVRDFTKDGIRLAVEREEGTLKLIPILYLNKKILIAKEQIIDYVNLGESDEKLSR</sequence>
<reference evidence="1 2" key="1">
    <citation type="submission" date="2016-11" db="EMBL/GenBank/DDBJ databases">
        <authorList>
            <person name="Jaros S."/>
            <person name="Januszkiewicz K."/>
            <person name="Wedrychowicz H."/>
        </authorList>
    </citation>
    <scope>NUCLEOTIDE SEQUENCE [LARGE SCALE GENOMIC DNA]</scope>
    <source>
        <strain evidence="1 2">DSM 21758</strain>
    </source>
</reference>
<dbReference type="RefSeq" id="WP_072985741.1">
    <property type="nucleotide sequence ID" value="NZ_FQZB01000005.1"/>
</dbReference>
<dbReference type="EMBL" id="FQZB01000005">
    <property type="protein sequence ID" value="SHI99070.1"/>
    <property type="molecule type" value="Genomic_DNA"/>
</dbReference>
<dbReference type="STRING" id="1121302.SAMN02745163_01184"/>
<proteinExistence type="predicted"/>
<gene>
    <name evidence="1" type="ORF">SAMN02745163_01184</name>
</gene>
<dbReference type="AlphaFoldDB" id="A0A1M6FN18"/>
<evidence type="ECO:0000313" key="2">
    <source>
        <dbReference type="Proteomes" id="UP000184310"/>
    </source>
</evidence>
<name>A0A1M6FN18_9CLOT</name>
<organism evidence="1 2">
    <name type="scientific">Clostridium cavendishii DSM 21758</name>
    <dbReference type="NCBI Taxonomy" id="1121302"/>
    <lineage>
        <taxon>Bacteria</taxon>
        <taxon>Bacillati</taxon>
        <taxon>Bacillota</taxon>
        <taxon>Clostridia</taxon>
        <taxon>Eubacteriales</taxon>
        <taxon>Clostridiaceae</taxon>
        <taxon>Clostridium</taxon>
    </lineage>
</organism>
<dbReference type="Proteomes" id="UP000184310">
    <property type="component" value="Unassembled WGS sequence"/>
</dbReference>
<keyword evidence="2" id="KW-1185">Reference proteome</keyword>
<protein>
    <submittedName>
        <fullName evidence="1">Uncharacterized protein</fullName>
    </submittedName>
</protein>
<accession>A0A1M6FN18</accession>